<evidence type="ECO:0000256" key="2">
    <source>
        <dbReference type="ARBA" id="ARBA00023002"/>
    </source>
</evidence>
<feature type="domain" description="Gfo/Idh/MocA-like oxidoreductase N-terminal" evidence="3">
    <location>
        <begin position="9"/>
        <end position="126"/>
    </location>
</feature>
<organism evidence="5 6">
    <name type="scientific">Nocardioides aestuarii</name>
    <dbReference type="NCBI Taxonomy" id="252231"/>
    <lineage>
        <taxon>Bacteria</taxon>
        <taxon>Bacillati</taxon>
        <taxon>Actinomycetota</taxon>
        <taxon>Actinomycetes</taxon>
        <taxon>Propionibacteriales</taxon>
        <taxon>Nocardioidaceae</taxon>
        <taxon>Nocardioides</taxon>
    </lineage>
</organism>
<name>A0ABW4TLN1_9ACTN</name>
<sequence length="336" mass="35186">MSTEPVPTRWGILATGRIAGSFVTDLRDVPGASVAAVGSRSAGGAERFVAEHGLDGARTHASYADLVADPDVDVVYVASPHALHLEHALLALAAGKHVLCEKPLVMNVAEAEQLVAAAREADRFLMEAMWTACHPVVRAVVSGLEEGRFGIPRQVHASLGFRVEGTPDDRMFDPALGAGALLDMGIYPLTLADLTLGPVEQAVAVADVDDRGVDQDVSVATRHAGGGLGALTASMTSASPRTAHVATDTGRLDFPDSFHHPTHVTWTPTGGEPERIEGLEPVLGSGLGNEALHVAHCLRGGLRESPLVPHAMSLRLAAVMDDVRRQVGVTYAADGR</sequence>
<reference evidence="6" key="1">
    <citation type="journal article" date="2019" name="Int. J. Syst. Evol. Microbiol.">
        <title>The Global Catalogue of Microorganisms (GCM) 10K type strain sequencing project: providing services to taxonomists for standard genome sequencing and annotation.</title>
        <authorList>
            <consortium name="The Broad Institute Genomics Platform"/>
            <consortium name="The Broad Institute Genome Sequencing Center for Infectious Disease"/>
            <person name="Wu L."/>
            <person name="Ma J."/>
        </authorList>
    </citation>
    <scope>NUCLEOTIDE SEQUENCE [LARGE SCALE GENOMIC DNA]</scope>
    <source>
        <strain evidence="6">CGMCC 1.12477</strain>
    </source>
</reference>
<dbReference type="SUPFAM" id="SSF51735">
    <property type="entry name" value="NAD(P)-binding Rossmann-fold domains"/>
    <property type="match status" value="1"/>
</dbReference>
<dbReference type="PANTHER" id="PTHR22604">
    <property type="entry name" value="OXIDOREDUCTASES"/>
    <property type="match status" value="1"/>
</dbReference>
<dbReference type="InterPro" id="IPR055170">
    <property type="entry name" value="GFO_IDH_MocA-like_dom"/>
</dbReference>
<dbReference type="SUPFAM" id="SSF55347">
    <property type="entry name" value="Glyceraldehyde-3-phosphate dehydrogenase-like, C-terminal domain"/>
    <property type="match status" value="1"/>
</dbReference>
<dbReference type="RefSeq" id="WP_343916435.1">
    <property type="nucleotide sequence ID" value="NZ_BAAAJT010000002.1"/>
</dbReference>
<evidence type="ECO:0000259" key="4">
    <source>
        <dbReference type="Pfam" id="PF22725"/>
    </source>
</evidence>
<dbReference type="InterPro" id="IPR050984">
    <property type="entry name" value="Gfo/Idh/MocA_domain"/>
</dbReference>
<dbReference type="PANTHER" id="PTHR22604:SF105">
    <property type="entry name" value="TRANS-1,2-DIHYDROBENZENE-1,2-DIOL DEHYDROGENASE"/>
    <property type="match status" value="1"/>
</dbReference>
<dbReference type="InterPro" id="IPR000683">
    <property type="entry name" value="Gfo/Idh/MocA-like_OxRdtase_N"/>
</dbReference>
<dbReference type="InterPro" id="IPR036291">
    <property type="entry name" value="NAD(P)-bd_dom_sf"/>
</dbReference>
<accession>A0ABW4TLN1</accession>
<proteinExistence type="inferred from homology"/>
<dbReference type="EMBL" id="JBHUGD010000003">
    <property type="protein sequence ID" value="MFD1946358.1"/>
    <property type="molecule type" value="Genomic_DNA"/>
</dbReference>
<evidence type="ECO:0000313" key="5">
    <source>
        <dbReference type="EMBL" id="MFD1946358.1"/>
    </source>
</evidence>
<protein>
    <submittedName>
        <fullName evidence="5">Gfo/Idh/MocA family protein</fullName>
    </submittedName>
</protein>
<dbReference type="Pfam" id="PF01408">
    <property type="entry name" value="GFO_IDH_MocA"/>
    <property type="match status" value="1"/>
</dbReference>
<comment type="similarity">
    <text evidence="1">Belongs to the Gfo/Idh/MocA family.</text>
</comment>
<dbReference type="Gene3D" id="3.30.360.10">
    <property type="entry name" value="Dihydrodipicolinate Reductase, domain 2"/>
    <property type="match status" value="1"/>
</dbReference>
<keyword evidence="2" id="KW-0560">Oxidoreductase</keyword>
<feature type="domain" description="GFO/IDH/MocA-like oxidoreductase" evidence="4">
    <location>
        <begin position="142"/>
        <end position="252"/>
    </location>
</feature>
<evidence type="ECO:0000259" key="3">
    <source>
        <dbReference type="Pfam" id="PF01408"/>
    </source>
</evidence>
<dbReference type="Gene3D" id="3.40.50.720">
    <property type="entry name" value="NAD(P)-binding Rossmann-like Domain"/>
    <property type="match status" value="1"/>
</dbReference>
<dbReference type="Proteomes" id="UP001597351">
    <property type="component" value="Unassembled WGS sequence"/>
</dbReference>
<evidence type="ECO:0000256" key="1">
    <source>
        <dbReference type="ARBA" id="ARBA00010928"/>
    </source>
</evidence>
<keyword evidence="6" id="KW-1185">Reference proteome</keyword>
<comment type="caution">
    <text evidence="5">The sequence shown here is derived from an EMBL/GenBank/DDBJ whole genome shotgun (WGS) entry which is preliminary data.</text>
</comment>
<dbReference type="Pfam" id="PF22725">
    <property type="entry name" value="GFO_IDH_MocA_C3"/>
    <property type="match status" value="1"/>
</dbReference>
<gene>
    <name evidence="5" type="ORF">ACFSDE_06100</name>
</gene>
<evidence type="ECO:0000313" key="6">
    <source>
        <dbReference type="Proteomes" id="UP001597351"/>
    </source>
</evidence>